<evidence type="ECO:0000313" key="4">
    <source>
        <dbReference type="WBParaSite" id="ECPE_0001838601-mRNA-1"/>
    </source>
</evidence>
<proteinExistence type="predicted"/>
<dbReference type="AlphaFoldDB" id="A0A183BGK1"/>
<accession>A0A183BGK1</accession>
<feature type="compositionally biased region" description="Low complexity" evidence="1">
    <location>
        <begin position="96"/>
        <end position="107"/>
    </location>
</feature>
<dbReference type="WBParaSite" id="ECPE_0001838601-mRNA-1">
    <property type="protein sequence ID" value="ECPE_0001838601-mRNA-1"/>
    <property type="gene ID" value="ECPE_0001838601"/>
</dbReference>
<name>A0A183BGK1_9TREM</name>
<feature type="compositionally biased region" description="Low complexity" evidence="1">
    <location>
        <begin position="55"/>
        <end position="65"/>
    </location>
</feature>
<keyword evidence="3" id="KW-1185">Reference proteome</keyword>
<feature type="region of interest" description="Disordered" evidence="1">
    <location>
        <begin position="1"/>
        <end position="115"/>
    </location>
</feature>
<dbReference type="EMBL" id="UZAN01077369">
    <property type="protein sequence ID" value="VDP96133.1"/>
    <property type="molecule type" value="Genomic_DNA"/>
</dbReference>
<evidence type="ECO:0000313" key="3">
    <source>
        <dbReference type="Proteomes" id="UP000272942"/>
    </source>
</evidence>
<dbReference type="Proteomes" id="UP000272942">
    <property type="component" value="Unassembled WGS sequence"/>
</dbReference>
<protein>
    <submittedName>
        <fullName evidence="4">Myotubularin phosphatase domain-containing protein</fullName>
    </submittedName>
</protein>
<organism evidence="4">
    <name type="scientific">Echinostoma caproni</name>
    <dbReference type="NCBI Taxonomy" id="27848"/>
    <lineage>
        <taxon>Eukaryota</taxon>
        <taxon>Metazoa</taxon>
        <taxon>Spiralia</taxon>
        <taxon>Lophotrochozoa</taxon>
        <taxon>Platyhelminthes</taxon>
        <taxon>Trematoda</taxon>
        <taxon>Digenea</taxon>
        <taxon>Plagiorchiida</taxon>
        <taxon>Echinostomata</taxon>
        <taxon>Echinostomatoidea</taxon>
        <taxon>Echinostomatidae</taxon>
        <taxon>Echinostoma</taxon>
    </lineage>
</organism>
<reference evidence="2 3" key="2">
    <citation type="submission" date="2018-11" db="EMBL/GenBank/DDBJ databases">
        <authorList>
            <consortium name="Pathogen Informatics"/>
        </authorList>
    </citation>
    <scope>NUCLEOTIDE SEQUENCE [LARGE SCALE GENOMIC DNA]</scope>
    <source>
        <strain evidence="2 3">Egypt</strain>
    </source>
</reference>
<dbReference type="OrthoDB" id="6288649at2759"/>
<evidence type="ECO:0000256" key="1">
    <source>
        <dbReference type="SAM" id="MobiDB-lite"/>
    </source>
</evidence>
<gene>
    <name evidence="2" type="ORF">ECPE_LOCUS18336</name>
</gene>
<evidence type="ECO:0000313" key="2">
    <source>
        <dbReference type="EMBL" id="VDP96133.1"/>
    </source>
</evidence>
<sequence length="214" mass="23561">VFGNLPIPYPKREFISDDDAEDKQAGAAAAGPGVGGEKNIGQPNVQAANRVPAAQQQQQQQQQQQTGQPQHSGMHHTSAHQSQQRNAAGGTGGGTSLQQQTQQQSSHGQGGTSNPHLRQIQVCGCCVTNMNTLRVPQFVRTSYRVDQLGYEQHSSKHKTTKWVFSLTEIVTSHPIRNVFFSQKNPSQYNLLSSHLTNLIDIQRFTVLAARHDRF</sequence>
<reference evidence="4" key="1">
    <citation type="submission" date="2016-06" db="UniProtKB">
        <authorList>
            <consortium name="WormBaseParasite"/>
        </authorList>
    </citation>
    <scope>IDENTIFICATION</scope>
</reference>